<feature type="domain" description="DUF7682" evidence="1">
    <location>
        <begin position="1"/>
        <end position="21"/>
    </location>
</feature>
<reference evidence="3" key="1">
    <citation type="submission" date="2022-08" db="EMBL/GenBank/DDBJ databases">
        <authorList>
            <person name="Kim S.-J."/>
        </authorList>
    </citation>
    <scope>NUCLEOTIDE SEQUENCE</scope>
    <source>
        <strain evidence="3">KJ</strain>
    </source>
</reference>
<dbReference type="AlphaFoldDB" id="A0AAP5UY17"/>
<sequence>MKRTFECGHSGKGKYCHTCASIAKIKDAERGARENRRAARVQAANADPIDLSAVAHLAAVQREARDLLLKVQAGMHPCALNGKPIKSSNGELLSVPVGRSYRLMFESRSLRPLRLISHETYNNYVGSRGFV</sequence>
<dbReference type="InterPro" id="IPR056099">
    <property type="entry name" value="DUF7682"/>
</dbReference>
<evidence type="ECO:0000313" key="3">
    <source>
        <dbReference type="EMBL" id="MDT8842561.1"/>
    </source>
</evidence>
<dbReference type="Proteomes" id="UP001246473">
    <property type="component" value="Unassembled WGS sequence"/>
</dbReference>
<accession>A0AAP5UY17</accession>
<organism evidence="3 4">
    <name type="scientific">Paraburkholderia fungorum</name>
    <dbReference type="NCBI Taxonomy" id="134537"/>
    <lineage>
        <taxon>Bacteria</taxon>
        <taxon>Pseudomonadati</taxon>
        <taxon>Pseudomonadota</taxon>
        <taxon>Betaproteobacteria</taxon>
        <taxon>Burkholderiales</taxon>
        <taxon>Burkholderiaceae</taxon>
        <taxon>Paraburkholderia</taxon>
    </lineage>
</organism>
<dbReference type="Pfam" id="PF24730">
    <property type="entry name" value="DUF7682"/>
    <property type="match status" value="1"/>
</dbReference>
<feature type="domain" description="ParE-like toxin" evidence="2">
    <location>
        <begin position="59"/>
        <end position="123"/>
    </location>
</feature>
<gene>
    <name evidence="3" type="ORF">ParKJ_34565</name>
</gene>
<dbReference type="InterPro" id="IPR056925">
    <property type="entry name" value="ParE-like"/>
</dbReference>
<comment type="caution">
    <text evidence="3">The sequence shown here is derived from an EMBL/GenBank/DDBJ whole genome shotgun (WGS) entry which is preliminary data.</text>
</comment>
<protein>
    <submittedName>
        <fullName evidence="3">Uncharacterized protein</fullName>
    </submittedName>
</protein>
<dbReference type="Pfam" id="PF24732">
    <property type="entry name" value="ParE_like"/>
    <property type="match status" value="1"/>
</dbReference>
<name>A0AAP5UY17_9BURK</name>
<proteinExistence type="predicted"/>
<evidence type="ECO:0000259" key="2">
    <source>
        <dbReference type="Pfam" id="PF24732"/>
    </source>
</evidence>
<dbReference type="RefSeq" id="WP_315697384.1">
    <property type="nucleotide sequence ID" value="NZ_JANSLM010000018.1"/>
</dbReference>
<dbReference type="EMBL" id="JANSLM010000018">
    <property type="protein sequence ID" value="MDT8842561.1"/>
    <property type="molecule type" value="Genomic_DNA"/>
</dbReference>
<evidence type="ECO:0000313" key="4">
    <source>
        <dbReference type="Proteomes" id="UP001246473"/>
    </source>
</evidence>
<evidence type="ECO:0000259" key="1">
    <source>
        <dbReference type="Pfam" id="PF24730"/>
    </source>
</evidence>